<dbReference type="EMBL" id="CP021425">
    <property type="protein sequence ID" value="ARU58347.1"/>
    <property type="molecule type" value="Genomic_DNA"/>
</dbReference>
<protein>
    <recommendedName>
        <fullName evidence="4">RNA-directed DNA polymerase</fullName>
    </recommendedName>
</protein>
<gene>
    <name evidence="2" type="ORF">OLMES_4343</name>
</gene>
<proteinExistence type="predicted"/>
<accession>A0A1Y0ICV3</accession>
<evidence type="ECO:0000256" key="1">
    <source>
        <dbReference type="SAM" id="MobiDB-lite"/>
    </source>
</evidence>
<dbReference type="AlphaFoldDB" id="A0A1Y0ICV3"/>
<dbReference type="Proteomes" id="UP000196027">
    <property type="component" value="Chromosome"/>
</dbReference>
<dbReference type="KEGG" id="ome:OLMES_4343"/>
<feature type="region of interest" description="Disordered" evidence="1">
    <location>
        <begin position="1"/>
        <end position="31"/>
    </location>
</feature>
<evidence type="ECO:0008006" key="4">
    <source>
        <dbReference type="Google" id="ProtNLM"/>
    </source>
</evidence>
<evidence type="ECO:0000313" key="3">
    <source>
        <dbReference type="Proteomes" id="UP000196027"/>
    </source>
</evidence>
<name>A0A1Y0ICV3_9GAMM</name>
<evidence type="ECO:0000313" key="2">
    <source>
        <dbReference type="EMBL" id="ARU58347.1"/>
    </source>
</evidence>
<keyword evidence="3" id="KW-1185">Reference proteome</keyword>
<organism evidence="2 3">
    <name type="scientific">Oleiphilus messinensis</name>
    <dbReference type="NCBI Taxonomy" id="141451"/>
    <lineage>
        <taxon>Bacteria</taxon>
        <taxon>Pseudomonadati</taxon>
        <taxon>Pseudomonadota</taxon>
        <taxon>Gammaproteobacteria</taxon>
        <taxon>Oceanospirillales</taxon>
        <taxon>Oleiphilaceae</taxon>
        <taxon>Oleiphilus</taxon>
    </lineage>
</organism>
<reference evidence="2 3" key="1">
    <citation type="submission" date="2017-05" db="EMBL/GenBank/DDBJ databases">
        <title>Genomic insights into alkan degradation activity of Oleiphilus messinensis.</title>
        <authorList>
            <person name="Kozyavkin S.A."/>
            <person name="Slesarev A.I."/>
            <person name="Golyshin P.N."/>
            <person name="Korzhenkov A."/>
            <person name="Golyshina O.N."/>
            <person name="Toshchakov S.V."/>
        </authorList>
    </citation>
    <scope>NUCLEOTIDE SEQUENCE [LARGE SCALE GENOMIC DNA]</scope>
    <source>
        <strain evidence="2 3">ME102</strain>
    </source>
</reference>
<feature type="region of interest" description="Disordered" evidence="1">
    <location>
        <begin position="57"/>
        <end position="76"/>
    </location>
</feature>
<sequence>MPAPEGRVAEREGEALPNAISDETGLPRQEPEDAGRNLLAQAFARENMQRAWKRVKANKGSAGVDGLDIAQTAEHL</sequence>